<gene>
    <name evidence="1" type="ORF">AC477_05530</name>
</gene>
<dbReference type="InterPro" id="IPR036390">
    <property type="entry name" value="WH_DNA-bd_sf"/>
</dbReference>
<sequence length="181" mass="20378">MSASKTRGKILMVLWAAERPLTLEGIAEKIGLISSSTMGYLLGLIKAKYVSVPEKHQYKITSLGKKAIGMPILNKDLAINILKSVSLDNAFQFYFALDQYTGVHANSLKDFVDKIQTVDLKSIEFHAPRKDFELWINSLGDVELAKRLEIIRMKKLTGKNLRTQIHQAVSSRLEELTKLSM</sequence>
<name>A0A0M0BMU4_9ARCH</name>
<reference evidence="1 2" key="1">
    <citation type="submission" date="2015-06" db="EMBL/GenBank/DDBJ databases">
        <title>New insights into the roles of widespread benthic archaea in carbon and nitrogen cycling.</title>
        <authorList>
            <person name="Lazar C.S."/>
            <person name="Baker B.J."/>
            <person name="Seitz K.W."/>
            <person name="Hyde A.S."/>
            <person name="Dick G.J."/>
            <person name="Hinrichs K.-U."/>
            <person name="Teske A.P."/>
        </authorList>
    </citation>
    <scope>NUCLEOTIDE SEQUENCE [LARGE SCALE GENOMIC DNA]</scope>
    <source>
        <strain evidence="1">SG8-32-1</strain>
    </source>
</reference>
<dbReference type="Proteomes" id="UP000037237">
    <property type="component" value="Unassembled WGS sequence"/>
</dbReference>
<organism evidence="1 2">
    <name type="scientific">miscellaneous Crenarchaeota group-1 archaeon SG8-32-1</name>
    <dbReference type="NCBI Taxonomy" id="1685124"/>
    <lineage>
        <taxon>Archaea</taxon>
        <taxon>Candidatus Bathyarchaeota</taxon>
        <taxon>MCG-1</taxon>
    </lineage>
</organism>
<accession>A0A0M0BMU4</accession>
<evidence type="ECO:0000313" key="2">
    <source>
        <dbReference type="Proteomes" id="UP000037237"/>
    </source>
</evidence>
<comment type="caution">
    <text evidence="1">The sequence shown here is derived from an EMBL/GenBank/DDBJ whole genome shotgun (WGS) entry which is preliminary data.</text>
</comment>
<proteinExistence type="predicted"/>
<dbReference type="EMBL" id="LFWU01000144">
    <property type="protein sequence ID" value="KON29749.1"/>
    <property type="molecule type" value="Genomic_DNA"/>
</dbReference>
<dbReference type="AlphaFoldDB" id="A0A0M0BMU4"/>
<evidence type="ECO:0000313" key="1">
    <source>
        <dbReference type="EMBL" id="KON29749.1"/>
    </source>
</evidence>
<dbReference type="SUPFAM" id="SSF46785">
    <property type="entry name" value="Winged helix' DNA-binding domain"/>
    <property type="match status" value="1"/>
</dbReference>
<protein>
    <submittedName>
        <fullName evidence="1">Uncharacterized protein</fullName>
    </submittedName>
</protein>